<protein>
    <submittedName>
        <fullName evidence="1">Lacal_2735 family protein</fullName>
    </submittedName>
</protein>
<evidence type="ECO:0000313" key="1">
    <source>
        <dbReference type="EMBL" id="RMB57584.1"/>
    </source>
</evidence>
<reference evidence="1 2" key="1">
    <citation type="submission" date="2018-10" db="EMBL/GenBank/DDBJ databases">
        <title>Dokdonia luteus sp. nov., isolated from sea water.</title>
        <authorList>
            <person name="Zhou L.Y."/>
            <person name="Du Z.J."/>
        </authorList>
    </citation>
    <scope>NUCLEOTIDE SEQUENCE [LARGE SCALE GENOMIC DNA]</scope>
    <source>
        <strain evidence="1 2">SH27</strain>
    </source>
</reference>
<dbReference type="OrthoDB" id="1123018at2"/>
<sequence length="57" mass="6449">MAGLFSRKTPLQKLEAKHKKVLEDAFKTSQTNRSAGDTLYAQANEIEKEIEKLKADQ</sequence>
<gene>
    <name evidence="1" type="ORF">EAX61_10720</name>
</gene>
<dbReference type="InterPro" id="IPR045493">
    <property type="entry name" value="DUF6435"/>
</dbReference>
<evidence type="ECO:0000313" key="2">
    <source>
        <dbReference type="Proteomes" id="UP000281985"/>
    </source>
</evidence>
<organism evidence="1 2">
    <name type="scientific">Dokdonia sinensis</name>
    <dbReference type="NCBI Taxonomy" id="2479847"/>
    <lineage>
        <taxon>Bacteria</taxon>
        <taxon>Pseudomonadati</taxon>
        <taxon>Bacteroidota</taxon>
        <taxon>Flavobacteriia</taxon>
        <taxon>Flavobacteriales</taxon>
        <taxon>Flavobacteriaceae</taxon>
        <taxon>Dokdonia</taxon>
    </lineage>
</organism>
<proteinExistence type="predicted"/>
<keyword evidence="2" id="KW-1185">Reference proteome</keyword>
<comment type="caution">
    <text evidence="1">The sequence shown here is derived from an EMBL/GenBank/DDBJ whole genome shotgun (WGS) entry which is preliminary data.</text>
</comment>
<name>A0A3M0FY31_9FLAO</name>
<accession>A0A3M0FY31</accession>
<dbReference type="NCBIfam" id="NF033487">
    <property type="entry name" value="Lacal_2735_fam"/>
    <property type="match status" value="1"/>
</dbReference>
<dbReference type="EMBL" id="REFV01000010">
    <property type="protein sequence ID" value="RMB57584.1"/>
    <property type="molecule type" value="Genomic_DNA"/>
</dbReference>
<dbReference type="AlphaFoldDB" id="A0A3M0FY31"/>
<dbReference type="RefSeq" id="WP_121917691.1">
    <property type="nucleotide sequence ID" value="NZ_REFV01000010.1"/>
</dbReference>
<dbReference type="Proteomes" id="UP000281985">
    <property type="component" value="Unassembled WGS sequence"/>
</dbReference>